<dbReference type="InterPro" id="IPR000477">
    <property type="entry name" value="RT_dom"/>
</dbReference>
<evidence type="ECO:0000313" key="3">
    <source>
        <dbReference type="RefSeq" id="XP_030754775.1"/>
    </source>
</evidence>
<dbReference type="PROSITE" id="PS50878">
    <property type="entry name" value="RT_POL"/>
    <property type="match status" value="1"/>
</dbReference>
<dbReference type="Gene3D" id="3.10.10.10">
    <property type="entry name" value="HIV Type 1 Reverse Transcriptase, subunit A, domain 1"/>
    <property type="match status" value="1"/>
</dbReference>
<dbReference type="PANTHER" id="PTHR37984">
    <property type="entry name" value="PROTEIN CBG26694"/>
    <property type="match status" value="1"/>
</dbReference>
<dbReference type="Proteomes" id="UP000504635">
    <property type="component" value="Unplaced"/>
</dbReference>
<proteinExistence type="predicted"/>
<dbReference type="InterPro" id="IPR043502">
    <property type="entry name" value="DNA/RNA_pol_sf"/>
</dbReference>
<keyword evidence="2" id="KW-1185">Reference proteome</keyword>
<reference evidence="3" key="1">
    <citation type="submission" date="2025-08" db="UniProtKB">
        <authorList>
            <consortium name="RefSeq"/>
        </authorList>
    </citation>
    <scope>IDENTIFICATION</scope>
    <source>
        <tissue evidence="3">Gonads</tissue>
    </source>
</reference>
<dbReference type="InterPro" id="IPR050951">
    <property type="entry name" value="Retrovirus_Pol_polyprotein"/>
</dbReference>
<accession>A0A6J2XVJ8</accession>
<dbReference type="OrthoDB" id="6759844at2759"/>
<dbReference type="PANTHER" id="PTHR37984:SF13">
    <property type="entry name" value="RIBONUCLEASE H"/>
    <property type="match status" value="1"/>
</dbReference>
<sequence length="281" mass="31318">MREETELRRLLDDGILSPVSHSDWATPIVPVIKSGGGIRICGDFKITLNPVLHVDQYPLPRIDELFSKLRGGLEFTQIDLSNAYQQVKLNPESKLLTTINTHKGLFVYNRLPFGIANAPAIFQGIMEKILSGIEGVACFIDDILIIGETREKHINRVNKVLKRLENNGLTISINKCNFFKESVTYLGYKIDKHGLHICEDKIKAILEAPIPQDVKQTIIHSARDKLISMLGLSLGLKMADTLELAHQSNHGRGNKVAECEMYSALSFAARLVIGLIIVELP</sequence>
<dbReference type="InParanoid" id="A0A6J2XVJ8"/>
<evidence type="ECO:0000313" key="2">
    <source>
        <dbReference type="Proteomes" id="UP000504635"/>
    </source>
</evidence>
<evidence type="ECO:0000259" key="1">
    <source>
        <dbReference type="PROSITE" id="PS50878"/>
    </source>
</evidence>
<feature type="domain" description="Reverse transcriptase" evidence="1">
    <location>
        <begin position="1"/>
        <end position="190"/>
    </location>
</feature>
<dbReference type="AlphaFoldDB" id="A0A6J2XVJ8"/>
<name>A0A6J2XVJ8_SITOR</name>
<dbReference type="GeneID" id="115881441"/>
<dbReference type="GO" id="GO:0071897">
    <property type="term" value="P:DNA biosynthetic process"/>
    <property type="evidence" value="ECO:0007669"/>
    <property type="project" value="UniProtKB-ARBA"/>
</dbReference>
<dbReference type="InterPro" id="IPR043128">
    <property type="entry name" value="Rev_trsase/Diguanyl_cyclase"/>
</dbReference>
<organism evidence="2 3">
    <name type="scientific">Sitophilus oryzae</name>
    <name type="common">Rice weevil</name>
    <name type="synonym">Curculio oryzae</name>
    <dbReference type="NCBI Taxonomy" id="7048"/>
    <lineage>
        <taxon>Eukaryota</taxon>
        <taxon>Metazoa</taxon>
        <taxon>Ecdysozoa</taxon>
        <taxon>Arthropoda</taxon>
        <taxon>Hexapoda</taxon>
        <taxon>Insecta</taxon>
        <taxon>Pterygota</taxon>
        <taxon>Neoptera</taxon>
        <taxon>Endopterygota</taxon>
        <taxon>Coleoptera</taxon>
        <taxon>Polyphaga</taxon>
        <taxon>Cucujiformia</taxon>
        <taxon>Curculionidae</taxon>
        <taxon>Dryophthorinae</taxon>
        <taxon>Sitophilus</taxon>
    </lineage>
</organism>
<protein>
    <submittedName>
        <fullName evidence="3">Uncharacterized protein K02A2.6-like</fullName>
    </submittedName>
</protein>
<dbReference type="RefSeq" id="XP_030754775.1">
    <property type="nucleotide sequence ID" value="XM_030898915.1"/>
</dbReference>
<dbReference type="Pfam" id="PF00078">
    <property type="entry name" value="RVT_1"/>
    <property type="match status" value="1"/>
</dbReference>
<dbReference type="KEGG" id="soy:115881441"/>
<dbReference type="Gene3D" id="3.30.70.270">
    <property type="match status" value="1"/>
</dbReference>
<gene>
    <name evidence="3" type="primary">LOC115881441</name>
</gene>
<dbReference type="SUPFAM" id="SSF56672">
    <property type="entry name" value="DNA/RNA polymerases"/>
    <property type="match status" value="1"/>
</dbReference>
<dbReference type="CDD" id="cd01647">
    <property type="entry name" value="RT_LTR"/>
    <property type="match status" value="1"/>
</dbReference>